<evidence type="ECO:0008006" key="3">
    <source>
        <dbReference type="Google" id="ProtNLM"/>
    </source>
</evidence>
<reference evidence="1 2" key="1">
    <citation type="journal article" date="2020" name="BMC Genomics">
        <title>Intraspecific diversification of the crop wild relative Brassica cretica Lam. using demographic model selection.</title>
        <authorList>
            <person name="Kioukis A."/>
            <person name="Michalopoulou V.A."/>
            <person name="Briers L."/>
            <person name="Pirintsos S."/>
            <person name="Studholme D.J."/>
            <person name="Pavlidis P."/>
            <person name="Sarris P.F."/>
        </authorList>
    </citation>
    <scope>NUCLEOTIDE SEQUENCE [LARGE SCALE GENOMIC DNA]</scope>
    <source>
        <strain evidence="2">cv. PFS-1207/04</strain>
    </source>
</reference>
<dbReference type="EMBL" id="QGKV02001507">
    <property type="protein sequence ID" value="KAF3527549.1"/>
    <property type="molecule type" value="Genomic_DNA"/>
</dbReference>
<name>A0ABQ7B5N6_BRACR</name>
<comment type="caution">
    <text evidence="1">The sequence shown here is derived from an EMBL/GenBank/DDBJ whole genome shotgun (WGS) entry which is preliminary data.</text>
</comment>
<keyword evidence="2" id="KW-1185">Reference proteome</keyword>
<dbReference type="Proteomes" id="UP000266723">
    <property type="component" value="Unassembled WGS sequence"/>
</dbReference>
<evidence type="ECO:0000313" key="1">
    <source>
        <dbReference type="EMBL" id="KAF3527549.1"/>
    </source>
</evidence>
<organism evidence="1 2">
    <name type="scientific">Brassica cretica</name>
    <name type="common">Mustard</name>
    <dbReference type="NCBI Taxonomy" id="69181"/>
    <lineage>
        <taxon>Eukaryota</taxon>
        <taxon>Viridiplantae</taxon>
        <taxon>Streptophyta</taxon>
        <taxon>Embryophyta</taxon>
        <taxon>Tracheophyta</taxon>
        <taxon>Spermatophyta</taxon>
        <taxon>Magnoliopsida</taxon>
        <taxon>eudicotyledons</taxon>
        <taxon>Gunneridae</taxon>
        <taxon>Pentapetalae</taxon>
        <taxon>rosids</taxon>
        <taxon>malvids</taxon>
        <taxon>Brassicales</taxon>
        <taxon>Brassicaceae</taxon>
        <taxon>Brassiceae</taxon>
        <taxon>Brassica</taxon>
    </lineage>
</organism>
<gene>
    <name evidence="1" type="ORF">DY000_02037585</name>
</gene>
<sequence>MLVLPAKACGGSKGCVAFLVVYGRFVATPATSFSFTVPLPGSGSEVNINSGGLRVGVSRWFFL</sequence>
<proteinExistence type="predicted"/>
<accession>A0ABQ7B5N6</accession>
<evidence type="ECO:0000313" key="2">
    <source>
        <dbReference type="Proteomes" id="UP000266723"/>
    </source>
</evidence>
<protein>
    <recommendedName>
        <fullName evidence="3">Secreted protein</fullName>
    </recommendedName>
</protein>